<dbReference type="PANTHER" id="PTHR47894">
    <property type="entry name" value="HTH-TYPE TRANSCRIPTIONAL REGULATOR GADX"/>
    <property type="match status" value="1"/>
</dbReference>
<keyword evidence="2" id="KW-0238">DNA-binding</keyword>
<reference evidence="5" key="2">
    <citation type="submission" date="2020-09" db="EMBL/GenBank/DDBJ databases">
        <authorList>
            <person name="Sun Q."/>
            <person name="Zhou Y."/>
        </authorList>
    </citation>
    <scope>NUCLEOTIDE SEQUENCE</scope>
    <source>
        <strain evidence="5">CGMCC 1.12919</strain>
    </source>
</reference>
<sequence length="68" mass="7550">MTFQRLLDEIRFEFAAHLLSGTAITAAEVGAAVSLIDAFAFSRAFKAWAGMSPTEWRLRHAEQREPPG</sequence>
<gene>
    <name evidence="5" type="ORF">GCM10010994_58780</name>
</gene>
<dbReference type="GO" id="GO:0000976">
    <property type="term" value="F:transcription cis-regulatory region binding"/>
    <property type="evidence" value="ECO:0007669"/>
    <property type="project" value="TreeGrafter"/>
</dbReference>
<organism evidence="5 6">
    <name type="scientific">Chelatococcus reniformis</name>
    <dbReference type="NCBI Taxonomy" id="1494448"/>
    <lineage>
        <taxon>Bacteria</taxon>
        <taxon>Pseudomonadati</taxon>
        <taxon>Pseudomonadota</taxon>
        <taxon>Alphaproteobacteria</taxon>
        <taxon>Hyphomicrobiales</taxon>
        <taxon>Chelatococcaceae</taxon>
        <taxon>Chelatococcus</taxon>
    </lineage>
</organism>
<name>A0A916UZ13_9HYPH</name>
<dbReference type="PANTHER" id="PTHR47894:SF1">
    <property type="entry name" value="HTH-TYPE TRANSCRIPTIONAL REGULATOR VQSM"/>
    <property type="match status" value="1"/>
</dbReference>
<evidence type="ECO:0000313" key="6">
    <source>
        <dbReference type="Proteomes" id="UP000637002"/>
    </source>
</evidence>
<keyword evidence="6" id="KW-1185">Reference proteome</keyword>
<dbReference type="GO" id="GO:0005829">
    <property type="term" value="C:cytosol"/>
    <property type="evidence" value="ECO:0007669"/>
    <property type="project" value="TreeGrafter"/>
</dbReference>
<reference evidence="5" key="1">
    <citation type="journal article" date="2014" name="Int. J. Syst. Evol. Microbiol.">
        <title>Complete genome sequence of Corynebacterium casei LMG S-19264T (=DSM 44701T), isolated from a smear-ripened cheese.</title>
        <authorList>
            <consortium name="US DOE Joint Genome Institute (JGI-PGF)"/>
            <person name="Walter F."/>
            <person name="Albersmeier A."/>
            <person name="Kalinowski J."/>
            <person name="Ruckert C."/>
        </authorList>
    </citation>
    <scope>NUCLEOTIDE SEQUENCE</scope>
    <source>
        <strain evidence="5">CGMCC 1.12919</strain>
    </source>
</reference>
<evidence type="ECO:0000256" key="2">
    <source>
        <dbReference type="ARBA" id="ARBA00023125"/>
    </source>
</evidence>
<accession>A0A916UZ13</accession>
<dbReference type="InterPro" id="IPR009057">
    <property type="entry name" value="Homeodomain-like_sf"/>
</dbReference>
<dbReference type="InterPro" id="IPR018060">
    <property type="entry name" value="HTH_AraC"/>
</dbReference>
<dbReference type="SUPFAM" id="SSF46689">
    <property type="entry name" value="Homeodomain-like"/>
    <property type="match status" value="1"/>
</dbReference>
<evidence type="ECO:0000256" key="3">
    <source>
        <dbReference type="ARBA" id="ARBA00023163"/>
    </source>
</evidence>
<dbReference type="Gene3D" id="1.10.10.60">
    <property type="entry name" value="Homeodomain-like"/>
    <property type="match status" value="1"/>
</dbReference>
<evidence type="ECO:0000256" key="1">
    <source>
        <dbReference type="ARBA" id="ARBA00023015"/>
    </source>
</evidence>
<keyword evidence="3" id="KW-0804">Transcription</keyword>
<protein>
    <recommendedName>
        <fullName evidence="4">HTH araC/xylS-type domain-containing protein</fullName>
    </recommendedName>
</protein>
<feature type="domain" description="HTH araC/xylS-type" evidence="4">
    <location>
        <begin position="1"/>
        <end position="59"/>
    </location>
</feature>
<proteinExistence type="predicted"/>
<evidence type="ECO:0000313" key="5">
    <source>
        <dbReference type="EMBL" id="GGC93213.1"/>
    </source>
</evidence>
<evidence type="ECO:0000259" key="4">
    <source>
        <dbReference type="PROSITE" id="PS01124"/>
    </source>
</evidence>
<dbReference type="Proteomes" id="UP000637002">
    <property type="component" value="Unassembled WGS sequence"/>
</dbReference>
<comment type="caution">
    <text evidence="5">The sequence shown here is derived from an EMBL/GenBank/DDBJ whole genome shotgun (WGS) entry which is preliminary data.</text>
</comment>
<dbReference type="PROSITE" id="PS01124">
    <property type="entry name" value="HTH_ARAC_FAMILY_2"/>
    <property type="match status" value="1"/>
</dbReference>
<dbReference type="EMBL" id="BMGG01000014">
    <property type="protein sequence ID" value="GGC93213.1"/>
    <property type="molecule type" value="Genomic_DNA"/>
</dbReference>
<keyword evidence="1" id="KW-0805">Transcription regulation</keyword>
<dbReference type="AlphaFoldDB" id="A0A916UZ13"/>
<dbReference type="Pfam" id="PF12833">
    <property type="entry name" value="HTH_18"/>
    <property type="match status" value="1"/>
</dbReference>
<dbReference type="GO" id="GO:0003700">
    <property type="term" value="F:DNA-binding transcription factor activity"/>
    <property type="evidence" value="ECO:0007669"/>
    <property type="project" value="InterPro"/>
</dbReference>